<evidence type="ECO:0000256" key="2">
    <source>
        <dbReference type="ARBA" id="ARBA00022737"/>
    </source>
</evidence>
<dbReference type="Pfam" id="PF24883">
    <property type="entry name" value="NPHP3_N"/>
    <property type="match status" value="1"/>
</dbReference>
<dbReference type="GO" id="GO:0004674">
    <property type="term" value="F:protein serine/threonine kinase activity"/>
    <property type="evidence" value="ECO:0007669"/>
    <property type="project" value="TreeGrafter"/>
</dbReference>
<dbReference type="SUPFAM" id="SSF89372">
    <property type="entry name" value="Fucose-specific lectin"/>
    <property type="match status" value="1"/>
</dbReference>
<dbReference type="Gene3D" id="3.30.200.20">
    <property type="entry name" value="Phosphorylase Kinase, domain 1"/>
    <property type="match status" value="1"/>
</dbReference>
<dbReference type="Pfam" id="PF07938">
    <property type="entry name" value="Fungal_lectin"/>
    <property type="match status" value="2"/>
</dbReference>
<evidence type="ECO:0000313" key="4">
    <source>
        <dbReference type="EMBL" id="KAF4626119.1"/>
    </source>
</evidence>
<organism evidence="4 5">
    <name type="scientific">Cudoniella acicularis</name>
    <dbReference type="NCBI Taxonomy" id="354080"/>
    <lineage>
        <taxon>Eukaryota</taxon>
        <taxon>Fungi</taxon>
        <taxon>Dikarya</taxon>
        <taxon>Ascomycota</taxon>
        <taxon>Pezizomycotina</taxon>
        <taxon>Leotiomycetes</taxon>
        <taxon>Helotiales</taxon>
        <taxon>Tricladiaceae</taxon>
        <taxon>Cudoniella</taxon>
    </lineage>
</organism>
<dbReference type="InterPro" id="IPR012475">
    <property type="entry name" value="Fungal_lectin"/>
</dbReference>
<dbReference type="PANTHER" id="PTHR24359:SF1">
    <property type="entry name" value="INHIBITOR OF NUCLEAR FACTOR KAPPA-B KINASE EPSILON SUBUNIT HOMOLOG 1-RELATED"/>
    <property type="match status" value="1"/>
</dbReference>
<feature type="domain" description="Protein kinase" evidence="3">
    <location>
        <begin position="144"/>
        <end position="455"/>
    </location>
</feature>
<dbReference type="AlphaFoldDB" id="A0A8H4R9N4"/>
<reference evidence="4 5" key="1">
    <citation type="submission" date="2020-03" db="EMBL/GenBank/DDBJ databases">
        <title>Draft Genome Sequence of Cudoniella acicularis.</title>
        <authorList>
            <person name="Buettner E."/>
            <person name="Kellner H."/>
        </authorList>
    </citation>
    <scope>NUCLEOTIDE SEQUENCE [LARGE SCALE GENOMIC DNA]</scope>
    <source>
        <strain evidence="4 5">DSM 108380</strain>
    </source>
</reference>
<dbReference type="GO" id="GO:0005524">
    <property type="term" value="F:ATP binding"/>
    <property type="evidence" value="ECO:0007669"/>
    <property type="project" value="InterPro"/>
</dbReference>
<dbReference type="SUPFAM" id="SSF52540">
    <property type="entry name" value="P-loop containing nucleoside triphosphate hydrolases"/>
    <property type="match status" value="1"/>
</dbReference>
<dbReference type="SUPFAM" id="SSF56112">
    <property type="entry name" value="Protein kinase-like (PK-like)"/>
    <property type="match status" value="1"/>
</dbReference>
<comment type="similarity">
    <text evidence="1">Belongs to the fungal fucose-specific lectin family.</text>
</comment>
<evidence type="ECO:0000313" key="5">
    <source>
        <dbReference type="Proteomes" id="UP000566819"/>
    </source>
</evidence>
<accession>A0A8H4R9N4</accession>
<sequence>MATASRLRAELEKRKIRSSSERYFISNSDLSAVFTAADVRQLVAELKCRTEDRVGLPGELFAHGRTTLAILVWLRQENSILNFRTRDILDKSLPLENVEQANALAPGVGNEFVTETQWMFLPYQFGRNMAQSHKEIRREIILPFVNEENLGDGGFGEVLKVTIPASLHQFTLDPDPTGNLTIVRKRIKRLRGQSAKSAKRAFDQEKKCLLLLQHPNIVTFLGSYQYKEEYNFLFSLFDMDLEKMLELELRLGDFKWDFTFFGALYGLASALSKLHNHNLALEEEDEELQMTGYHHDFRPKNILVNQKTFMLADFGLAKLKVQETYSKTPWKVGTGDYLAPECMNQDFKNQNVGRGIDIWALGCLIVEVATYMEKGPEGLKQFRKQRDSEGVQPGWTDQNFFDKSGVKPEVQDWISELKTHTRTAFLEELLEVAETALEMDPDNRPKAEKISQALYELNVKAHFVAVQSALSEYVDLVNKELTESPLRMKLWKEMEILHLFGTVLGLVGDNKFPGLLRSEHEILKFSENLKSIFDVCTSQNHKIKVEPGPQTKDINFTSRFDEEVSKNVDRLLQWLPRQYTEEIKTRLPQLEKACLESIYDFEFYEYNNKIVSKSFDNSEWILRQPEYKTWLKADSSSLLWVFGSPGNGKSDLASFLIKELAPSLITQSKAMPIVAYVFCSISALGKKDARWMLTTILHWLLKDNPSLMRKHVLPAYQKQSQENLTWTFDTVSQMFRGVMRDIDRAVFVVIDRFNDIEESSRKEFLDLLTPFLNQKGSNPIFKAIIITKAHSKPRDMLKQCLQIEITSNSARESLVPTPPKGFEIASSQAEWPDKLRLNVTIPSYPLATPLPQSPPSEKAFRLPECSIQNPSHATSPPTLRTFIAATCWTGWNYRVYFQDSSSRITEVSQSRGKWTIRPDTVGISDAKPHSPLAAINRFNGKEIRLFYVTKDNSLHEHCYYQGSEWSSGALKELGIIVFDEETNTWRKGRQLETAMLGSSLAAVTLINSVGRSIHTYFQCMNSHIKEIKENIDDDSYSTGPFPLLKTPVNTTLTAVSWMGNSANIRLYWQAGNRKFMEATGPDEWEIGMNEIPEPIPYENDLPMVAVEWGSGSYRRLYTLSKDLNHNLDFVAKVDL</sequence>
<dbReference type="OrthoDB" id="4062651at2759"/>
<dbReference type="Pfam" id="PF00069">
    <property type="entry name" value="Pkinase"/>
    <property type="match status" value="1"/>
</dbReference>
<dbReference type="InterPro" id="IPR027417">
    <property type="entry name" value="P-loop_NTPase"/>
</dbReference>
<keyword evidence="2" id="KW-0677">Repeat</keyword>
<dbReference type="Gene3D" id="3.40.50.300">
    <property type="entry name" value="P-loop containing nucleotide triphosphate hydrolases"/>
    <property type="match status" value="1"/>
</dbReference>
<dbReference type="PROSITE" id="PS50011">
    <property type="entry name" value="PROTEIN_KINASE_DOM"/>
    <property type="match status" value="1"/>
</dbReference>
<dbReference type="InterPro" id="IPR056884">
    <property type="entry name" value="NPHP3-like_N"/>
</dbReference>
<name>A0A8H4R9N4_9HELO</name>
<dbReference type="InterPro" id="IPR000719">
    <property type="entry name" value="Prot_kinase_dom"/>
</dbReference>
<dbReference type="InterPro" id="IPR011009">
    <property type="entry name" value="Kinase-like_dom_sf"/>
</dbReference>
<evidence type="ECO:0000256" key="1">
    <source>
        <dbReference type="ARBA" id="ARBA00009042"/>
    </source>
</evidence>
<dbReference type="Gene3D" id="1.10.510.10">
    <property type="entry name" value="Transferase(Phosphotransferase) domain 1"/>
    <property type="match status" value="1"/>
</dbReference>
<comment type="caution">
    <text evidence="4">The sequence shown here is derived from an EMBL/GenBank/DDBJ whole genome shotgun (WGS) entry which is preliminary data.</text>
</comment>
<dbReference type="Gene3D" id="2.120.10.70">
    <property type="entry name" value="Fucose-specific lectin"/>
    <property type="match status" value="1"/>
</dbReference>
<gene>
    <name evidence="4" type="ORF">G7Y89_g12041</name>
</gene>
<keyword evidence="5" id="KW-1185">Reference proteome</keyword>
<dbReference type="Proteomes" id="UP000566819">
    <property type="component" value="Unassembled WGS sequence"/>
</dbReference>
<dbReference type="EMBL" id="JAAMPI010001220">
    <property type="protein sequence ID" value="KAF4626119.1"/>
    <property type="molecule type" value="Genomic_DNA"/>
</dbReference>
<protein>
    <recommendedName>
        <fullName evidence="3">Protein kinase domain-containing protein</fullName>
    </recommendedName>
</protein>
<proteinExistence type="inferred from homology"/>
<dbReference type="CDD" id="cd00180">
    <property type="entry name" value="PKc"/>
    <property type="match status" value="1"/>
</dbReference>
<evidence type="ECO:0000259" key="3">
    <source>
        <dbReference type="PROSITE" id="PS50011"/>
    </source>
</evidence>
<dbReference type="PANTHER" id="PTHR24359">
    <property type="entry name" value="SERINE/THREONINE-PROTEIN KINASE SBK1"/>
    <property type="match status" value="1"/>
</dbReference>